<evidence type="ECO:0000313" key="3">
    <source>
        <dbReference type="Proteomes" id="UP001144280"/>
    </source>
</evidence>
<sequence length="83" mass="8478">MPAAASASTVSVRTPRSAKAGLSGRTGARVMVSSVSLMEFWGCPLVVRPVASEGANSVWRGPHAIAVVDAIAGHTRAAGWGNY</sequence>
<name>A0ABQ5QUZ7_9ACTN</name>
<reference evidence="2" key="1">
    <citation type="submission" date="2022-12" db="EMBL/GenBank/DDBJ databases">
        <title>New Phytohabitans aurantiacus sp. RD004123 nov., an actinomycete isolated from soil.</title>
        <authorList>
            <person name="Triningsih D.W."/>
            <person name="Harunari E."/>
            <person name="Igarashi Y."/>
        </authorList>
    </citation>
    <scope>NUCLEOTIDE SEQUENCE</scope>
    <source>
        <strain evidence="2">RD004123</strain>
    </source>
</reference>
<proteinExistence type="predicted"/>
<dbReference type="EMBL" id="BSDI01000013">
    <property type="protein sequence ID" value="GLH97822.1"/>
    <property type="molecule type" value="Genomic_DNA"/>
</dbReference>
<protein>
    <submittedName>
        <fullName evidence="2">Uncharacterized protein</fullName>
    </submittedName>
</protein>
<organism evidence="2 3">
    <name type="scientific">Phytohabitans aurantiacus</name>
    <dbReference type="NCBI Taxonomy" id="3016789"/>
    <lineage>
        <taxon>Bacteria</taxon>
        <taxon>Bacillati</taxon>
        <taxon>Actinomycetota</taxon>
        <taxon>Actinomycetes</taxon>
        <taxon>Micromonosporales</taxon>
        <taxon>Micromonosporaceae</taxon>
    </lineage>
</organism>
<feature type="region of interest" description="Disordered" evidence="1">
    <location>
        <begin position="1"/>
        <end position="23"/>
    </location>
</feature>
<accession>A0ABQ5QUZ7</accession>
<dbReference type="Proteomes" id="UP001144280">
    <property type="component" value="Unassembled WGS sequence"/>
</dbReference>
<comment type="caution">
    <text evidence="2">The sequence shown here is derived from an EMBL/GenBank/DDBJ whole genome shotgun (WGS) entry which is preliminary data.</text>
</comment>
<evidence type="ECO:0000256" key="1">
    <source>
        <dbReference type="SAM" id="MobiDB-lite"/>
    </source>
</evidence>
<keyword evidence="3" id="KW-1185">Reference proteome</keyword>
<evidence type="ECO:0000313" key="2">
    <source>
        <dbReference type="EMBL" id="GLH97822.1"/>
    </source>
</evidence>
<gene>
    <name evidence="2" type="ORF">Pa4123_30970</name>
</gene>